<evidence type="ECO:0000313" key="4">
    <source>
        <dbReference type="Proteomes" id="UP000270468"/>
    </source>
</evidence>
<dbReference type="OrthoDB" id="9794294at2"/>
<dbReference type="SUPFAM" id="SSF55846">
    <property type="entry name" value="N-acetylmuramoyl-L-alanine amidase-like"/>
    <property type="match status" value="1"/>
</dbReference>
<dbReference type="SUPFAM" id="SSF47090">
    <property type="entry name" value="PGBD-like"/>
    <property type="match status" value="1"/>
</dbReference>
<feature type="region of interest" description="Disordered" evidence="1">
    <location>
        <begin position="173"/>
        <end position="196"/>
    </location>
</feature>
<dbReference type="InterPro" id="IPR036365">
    <property type="entry name" value="PGBD-like_sf"/>
</dbReference>
<dbReference type="GO" id="GO:0008745">
    <property type="term" value="F:N-acetylmuramoyl-L-alanine amidase activity"/>
    <property type="evidence" value="ECO:0007669"/>
    <property type="project" value="UniProtKB-EC"/>
</dbReference>
<evidence type="ECO:0000259" key="2">
    <source>
        <dbReference type="SMART" id="SM00644"/>
    </source>
</evidence>
<dbReference type="InterPro" id="IPR036366">
    <property type="entry name" value="PGBDSf"/>
</dbReference>
<dbReference type="EC" id="3.5.1.28" evidence="3"/>
<dbReference type="EMBL" id="UXAV01000031">
    <property type="protein sequence ID" value="VDC25000.1"/>
    <property type="molecule type" value="Genomic_DNA"/>
</dbReference>
<organism evidence="3 4">
    <name type="scientific">Filibacter tadaridae</name>
    <dbReference type="NCBI Taxonomy" id="2483811"/>
    <lineage>
        <taxon>Bacteria</taxon>
        <taxon>Bacillati</taxon>
        <taxon>Bacillota</taxon>
        <taxon>Bacilli</taxon>
        <taxon>Bacillales</taxon>
        <taxon>Caryophanaceae</taxon>
        <taxon>Filibacter</taxon>
    </lineage>
</organism>
<proteinExistence type="predicted"/>
<evidence type="ECO:0000313" key="3">
    <source>
        <dbReference type="EMBL" id="VDC25000.1"/>
    </source>
</evidence>
<accession>A0A3P5X125</accession>
<protein>
    <submittedName>
        <fullName evidence="3">Autolysin</fullName>
        <ecNumber evidence="3">3.5.1.28</ecNumber>
    </submittedName>
</protein>
<dbReference type="Proteomes" id="UP000270468">
    <property type="component" value="Unassembled WGS sequence"/>
</dbReference>
<name>A0A3P5X125_9BACL</name>
<keyword evidence="3" id="KW-0378">Hydrolase</keyword>
<dbReference type="SUPFAM" id="SSF158634">
    <property type="entry name" value="RPA2825-like"/>
    <property type="match status" value="1"/>
</dbReference>
<dbReference type="InterPro" id="IPR002477">
    <property type="entry name" value="Peptidoglycan-bd-like"/>
</dbReference>
<dbReference type="Gene3D" id="3.40.80.10">
    <property type="entry name" value="Peptidoglycan recognition protein-like"/>
    <property type="match status" value="1"/>
</dbReference>
<dbReference type="GO" id="GO:0009253">
    <property type="term" value="P:peptidoglycan catabolic process"/>
    <property type="evidence" value="ECO:0007669"/>
    <property type="project" value="InterPro"/>
</dbReference>
<gene>
    <name evidence="3" type="primary">lytA</name>
    <name evidence="3" type="ORF">FILTAD_01137</name>
</gene>
<keyword evidence="4" id="KW-1185">Reference proteome</keyword>
<dbReference type="InterPro" id="IPR002502">
    <property type="entry name" value="Amidase_domain"/>
</dbReference>
<dbReference type="AlphaFoldDB" id="A0A3P5X125"/>
<dbReference type="RefSeq" id="WP_124069561.1">
    <property type="nucleotide sequence ID" value="NZ_CBCRXF010000011.1"/>
</dbReference>
<reference evidence="3 4" key="1">
    <citation type="submission" date="2018-11" db="EMBL/GenBank/DDBJ databases">
        <authorList>
            <person name="Criscuolo A."/>
        </authorList>
    </citation>
    <scope>NUCLEOTIDE SEQUENCE [LARGE SCALE GENOMIC DNA]</scope>
    <source>
        <strain evidence="3">ATB-66</strain>
    </source>
</reference>
<dbReference type="SMART" id="SM00644">
    <property type="entry name" value="Ami_2"/>
    <property type="match status" value="1"/>
</dbReference>
<dbReference type="CDD" id="cd06583">
    <property type="entry name" value="PGRP"/>
    <property type="match status" value="1"/>
</dbReference>
<feature type="domain" description="N-acetylmuramoyl-L-alanine amidase" evidence="2">
    <location>
        <begin position="11"/>
        <end position="152"/>
    </location>
</feature>
<dbReference type="Pfam" id="PF01471">
    <property type="entry name" value="PG_binding_1"/>
    <property type="match status" value="1"/>
</dbReference>
<evidence type="ECO:0000256" key="1">
    <source>
        <dbReference type="SAM" id="MobiDB-lite"/>
    </source>
</evidence>
<dbReference type="Gene3D" id="1.10.101.10">
    <property type="entry name" value="PGBD-like superfamily/PGBD"/>
    <property type="match status" value="1"/>
</dbReference>
<dbReference type="Pfam" id="PF01510">
    <property type="entry name" value="Amidase_2"/>
    <property type="match status" value="1"/>
</dbReference>
<sequence length="332" mass="36660">MAYPIERRIVSAVPKIKLQSNSIIVAHESGNANNTGNNSLEAEVNYMANNWKNAFTHFFVGSKAIIQLAEDGFMAYGAGGHLNPHSPAQVELSRVDTQAEFDESYKRYVWLLRYMADKYSIPKTLDSNKRTGIKTHDWVTRHLGGTSHTDPYTYLAQWGISRAQFKKDVENGISTAPTEDKPVNKPSANKPTAPKTTGIVDYMNSVGMDSSFTNRAKLAKQYGINNYSGTAGQNIALLEKIRDGKLVTKPKPPSSTKVLKYGDSGAEVKAMQQALASVYFYPEKGAKNNGVDGYFGVKTLDALKRFQSIYTPSDIDGIYGPKTRAALERLKK</sequence>
<dbReference type="InterPro" id="IPR036505">
    <property type="entry name" value="Amidase/PGRP_sf"/>
</dbReference>